<dbReference type="Pfam" id="PF14392">
    <property type="entry name" value="zf-CCHC_4"/>
    <property type="match status" value="1"/>
</dbReference>
<accession>A0A2P5YCF1</accession>
<proteinExistence type="predicted"/>
<dbReference type="InterPro" id="IPR025836">
    <property type="entry name" value="Zn_knuckle_CX2CX4HX4C"/>
</dbReference>
<dbReference type="EMBL" id="KZ663375">
    <property type="protein sequence ID" value="PPS13247.1"/>
    <property type="molecule type" value="Genomic_DNA"/>
</dbReference>
<dbReference type="OrthoDB" id="1001609at2759"/>
<reference evidence="2 3" key="1">
    <citation type="submission" date="2015-01" db="EMBL/GenBank/DDBJ databases">
        <title>Genome of allotetraploid Gossypium barbadense reveals genomic plasticity and fiber elongation in cotton evolution.</title>
        <authorList>
            <person name="Chen X."/>
            <person name="Liu X."/>
            <person name="Zhao B."/>
            <person name="Zheng H."/>
            <person name="Hu Y."/>
            <person name="Lu G."/>
            <person name="Yang C."/>
            <person name="Chen J."/>
            <person name="Shan C."/>
            <person name="Zhang L."/>
            <person name="Zhou Y."/>
            <person name="Wang L."/>
            <person name="Guo W."/>
            <person name="Bai Y."/>
            <person name="Ruan J."/>
            <person name="Shangguan X."/>
            <person name="Mao Y."/>
            <person name="Jiang J."/>
            <person name="Zhu Y."/>
            <person name="Lei J."/>
            <person name="Kang H."/>
            <person name="Chen S."/>
            <person name="He X."/>
            <person name="Wang R."/>
            <person name="Wang Y."/>
            <person name="Chen J."/>
            <person name="Wang L."/>
            <person name="Yu S."/>
            <person name="Wang B."/>
            <person name="Wei J."/>
            <person name="Song S."/>
            <person name="Lu X."/>
            <person name="Gao Z."/>
            <person name="Gu W."/>
            <person name="Deng X."/>
            <person name="Ma D."/>
            <person name="Wang S."/>
            <person name="Liang W."/>
            <person name="Fang L."/>
            <person name="Cai C."/>
            <person name="Zhu X."/>
            <person name="Zhou B."/>
            <person name="Zhang Y."/>
            <person name="Chen Z."/>
            <person name="Xu S."/>
            <person name="Zhu R."/>
            <person name="Wang S."/>
            <person name="Zhang T."/>
            <person name="Zhao G."/>
        </authorList>
    </citation>
    <scope>NUCLEOTIDE SEQUENCE [LARGE SCALE GENOMIC DNA]</scope>
    <source>
        <strain evidence="3">cv. Xinhai21</strain>
        <tissue evidence="2">Leaf</tissue>
    </source>
</reference>
<evidence type="ECO:0000313" key="2">
    <source>
        <dbReference type="EMBL" id="PPS13247.1"/>
    </source>
</evidence>
<dbReference type="PANTHER" id="PTHR31286:SF178">
    <property type="entry name" value="DUF4283 DOMAIN-CONTAINING PROTEIN"/>
    <property type="match status" value="1"/>
</dbReference>
<name>A0A2P5YCF1_GOSBA</name>
<dbReference type="InterPro" id="IPR040256">
    <property type="entry name" value="At4g02000-like"/>
</dbReference>
<dbReference type="AlphaFoldDB" id="A0A2P5YCF1"/>
<dbReference type="PANTHER" id="PTHR31286">
    <property type="entry name" value="GLYCINE-RICH CELL WALL STRUCTURAL PROTEIN 1.8-LIKE"/>
    <property type="match status" value="1"/>
</dbReference>
<gene>
    <name evidence="2" type="ORF">GOBAR_AA07397</name>
</gene>
<organism evidence="2 3">
    <name type="scientific">Gossypium barbadense</name>
    <name type="common">Sea Island cotton</name>
    <name type="synonym">Hibiscus barbadensis</name>
    <dbReference type="NCBI Taxonomy" id="3634"/>
    <lineage>
        <taxon>Eukaryota</taxon>
        <taxon>Viridiplantae</taxon>
        <taxon>Streptophyta</taxon>
        <taxon>Embryophyta</taxon>
        <taxon>Tracheophyta</taxon>
        <taxon>Spermatophyta</taxon>
        <taxon>Magnoliopsida</taxon>
        <taxon>eudicotyledons</taxon>
        <taxon>Gunneridae</taxon>
        <taxon>Pentapetalae</taxon>
        <taxon>rosids</taxon>
        <taxon>malvids</taxon>
        <taxon>Malvales</taxon>
        <taxon>Malvaceae</taxon>
        <taxon>Malvoideae</taxon>
        <taxon>Gossypium</taxon>
    </lineage>
</organism>
<dbReference type="Proteomes" id="UP000239757">
    <property type="component" value="Unassembled WGS sequence"/>
</dbReference>
<feature type="domain" description="Zinc knuckle CX2CX4HX4C" evidence="1">
    <location>
        <begin position="126"/>
        <end position="171"/>
    </location>
</feature>
<sequence length="176" mass="20734">MARRSCALAAARCYLWATMVEDINAQLGKLNFSEEESKRVFSLKLKSNDTQGQKTWVIEKIMGQEFEAFTFNISPFWVRVFNIHFHHMDREEAIKVGRAIGEVAVIDWHYKDGGWVNYIRLRVKIDVLKPFRRVVHLVDRDGTKIDCAIKYERLLVFFYICSLIGHSTKKYNRKEK</sequence>
<protein>
    <recommendedName>
        <fullName evidence="1">Zinc knuckle CX2CX4HX4C domain-containing protein</fullName>
    </recommendedName>
</protein>
<evidence type="ECO:0000313" key="3">
    <source>
        <dbReference type="Proteomes" id="UP000239757"/>
    </source>
</evidence>
<evidence type="ECO:0000259" key="1">
    <source>
        <dbReference type="Pfam" id="PF14392"/>
    </source>
</evidence>